<dbReference type="eggNOG" id="KOG0504">
    <property type="taxonomic scope" value="Eukaryota"/>
</dbReference>
<dbReference type="PROSITE" id="PS50088">
    <property type="entry name" value="ANK_REPEAT"/>
    <property type="match status" value="1"/>
</dbReference>
<dbReference type="PROSITE" id="PS50297">
    <property type="entry name" value="ANK_REP_REGION"/>
    <property type="match status" value="1"/>
</dbReference>
<organism evidence="5 6">
    <name type="scientific">Phaseolus vulgaris</name>
    <name type="common">Kidney bean</name>
    <name type="synonym">French bean</name>
    <dbReference type="NCBI Taxonomy" id="3885"/>
    <lineage>
        <taxon>Eukaryota</taxon>
        <taxon>Viridiplantae</taxon>
        <taxon>Streptophyta</taxon>
        <taxon>Embryophyta</taxon>
        <taxon>Tracheophyta</taxon>
        <taxon>Spermatophyta</taxon>
        <taxon>Magnoliopsida</taxon>
        <taxon>eudicotyledons</taxon>
        <taxon>Gunneridae</taxon>
        <taxon>Pentapetalae</taxon>
        <taxon>rosids</taxon>
        <taxon>fabids</taxon>
        <taxon>Fabales</taxon>
        <taxon>Fabaceae</taxon>
        <taxon>Papilionoideae</taxon>
        <taxon>50 kb inversion clade</taxon>
        <taxon>NPAAA clade</taxon>
        <taxon>indigoferoid/millettioid clade</taxon>
        <taxon>Phaseoleae</taxon>
        <taxon>Phaseolus</taxon>
    </lineage>
</organism>
<protein>
    <recommendedName>
        <fullName evidence="4">PGG domain-containing protein</fullName>
    </recommendedName>
</protein>
<dbReference type="SMART" id="SM00248">
    <property type="entry name" value="ANK"/>
    <property type="match status" value="5"/>
</dbReference>
<accession>V7AK65</accession>
<reference evidence="6" key="1">
    <citation type="journal article" date="2014" name="Nat. Genet.">
        <title>A reference genome for common bean and genome-wide analysis of dual domestications.</title>
        <authorList>
            <person name="Schmutz J."/>
            <person name="McClean P.E."/>
            <person name="Mamidi S."/>
            <person name="Wu G.A."/>
            <person name="Cannon S.B."/>
            <person name="Grimwood J."/>
            <person name="Jenkins J."/>
            <person name="Shu S."/>
            <person name="Song Q."/>
            <person name="Chavarro C."/>
            <person name="Torres-Torres M."/>
            <person name="Geffroy V."/>
            <person name="Moghaddam S.M."/>
            <person name="Gao D."/>
            <person name="Abernathy B."/>
            <person name="Barry K."/>
            <person name="Blair M."/>
            <person name="Brick M.A."/>
            <person name="Chovatia M."/>
            <person name="Gepts P."/>
            <person name="Goodstein D.M."/>
            <person name="Gonzales M."/>
            <person name="Hellsten U."/>
            <person name="Hyten D.L."/>
            <person name="Jia G."/>
            <person name="Kelly J.D."/>
            <person name="Kudrna D."/>
            <person name="Lee R."/>
            <person name="Richard M.M."/>
            <person name="Miklas P.N."/>
            <person name="Osorno J.M."/>
            <person name="Rodrigues J."/>
            <person name="Thareau V."/>
            <person name="Urrea C.A."/>
            <person name="Wang M."/>
            <person name="Yu Y."/>
            <person name="Zhang M."/>
            <person name="Wing R.A."/>
            <person name="Cregan P.B."/>
            <person name="Rokhsar D.S."/>
            <person name="Jackson S.A."/>
        </authorList>
    </citation>
    <scope>NUCLEOTIDE SEQUENCE [LARGE SCALE GENOMIC DNA]</scope>
    <source>
        <strain evidence="6">cv. G19833</strain>
    </source>
</reference>
<feature type="transmembrane region" description="Helical" evidence="3">
    <location>
        <begin position="410"/>
        <end position="430"/>
    </location>
</feature>
<dbReference type="GO" id="GO:0005886">
    <property type="term" value="C:plasma membrane"/>
    <property type="evidence" value="ECO:0007669"/>
    <property type="project" value="UniProtKB-SubCell"/>
</dbReference>
<dbReference type="Gramene" id="ESW05233">
    <property type="protein sequence ID" value="ESW05233"/>
    <property type="gene ID" value="PHAVU_011G163400g"/>
</dbReference>
<dbReference type="Proteomes" id="UP000000226">
    <property type="component" value="Chromosome 11"/>
</dbReference>
<dbReference type="PANTHER" id="PTHR24128:SF87">
    <property type="entry name" value="ANKYRIN REPEAT FAMILY PROTEIN"/>
    <property type="match status" value="1"/>
</dbReference>
<evidence type="ECO:0000313" key="6">
    <source>
        <dbReference type="Proteomes" id="UP000000226"/>
    </source>
</evidence>
<dbReference type="OMA" id="LICAIVN"/>
<dbReference type="InterPro" id="IPR002110">
    <property type="entry name" value="Ankyrin_rpt"/>
</dbReference>
<evidence type="ECO:0000313" key="5">
    <source>
        <dbReference type="EMBL" id="ESW05233.1"/>
    </source>
</evidence>
<feature type="domain" description="PGG" evidence="4">
    <location>
        <begin position="285"/>
        <end position="377"/>
    </location>
</feature>
<dbReference type="PANTHER" id="PTHR24128">
    <property type="entry name" value="HOMEOBOX PROTEIN WARIAI"/>
    <property type="match status" value="1"/>
</dbReference>
<dbReference type="OrthoDB" id="7729168at2759"/>
<dbReference type="STRING" id="3885.V7AK65"/>
<keyword evidence="3" id="KW-0812">Transmembrane</keyword>
<evidence type="ECO:0000256" key="1">
    <source>
        <dbReference type="ARBA" id="ARBA00004413"/>
    </source>
</evidence>
<keyword evidence="2" id="KW-0040">ANK repeat</keyword>
<evidence type="ECO:0000256" key="3">
    <source>
        <dbReference type="SAM" id="Phobius"/>
    </source>
</evidence>
<dbReference type="Gene3D" id="1.25.40.20">
    <property type="entry name" value="Ankyrin repeat-containing domain"/>
    <property type="match status" value="1"/>
</dbReference>
<feature type="repeat" description="ANK" evidence="2">
    <location>
        <begin position="112"/>
        <end position="134"/>
    </location>
</feature>
<feature type="transmembrane region" description="Helical" evidence="3">
    <location>
        <begin position="353"/>
        <end position="374"/>
    </location>
</feature>
<name>V7AK65_PHAVU</name>
<keyword evidence="3" id="KW-1133">Transmembrane helix</keyword>
<keyword evidence="6" id="KW-1185">Reference proteome</keyword>
<sequence>MASNINITIDNKFKEAARDGDINLLYTVIEEDPHVLEHKDSIPFVETPLHVAASFGNIGFATEIMRLKPSFAWKLNQQGFTPIHLAMQHNHKRMVLRFVGINKELVRAKGREGFTPLHFATQIGEIDLLAKFLMACPESIEDVSVRCETALHIAVRFQQYEALQVLVGWLKRTCQMSAMQIEKTVLNWKDESGNTILHVSALISDSKALRLLTKTKIDLKAKNLENSTALDIAGSAEIKNVLVRAGAKHGSSVTDSPTIAEKQKLNITVAEKIMIFVIRIRRDITEDQRQTFLIVAALIATATYQSALSPPGGVYQANLENNISNVSISSISSRTSAGTQRNAGTSVMSEGDFMTLSILNSLSLLVSTVAICILTPSGIVGGILLTPLIWFAYCYLYSMKVISPTNATSIVNLVMVCLFPSVHSGVCWAFSSVYQRVKCREDNREIETRNGATGRNIW</sequence>
<dbReference type="AlphaFoldDB" id="V7AK65"/>
<comment type="subcellular location">
    <subcellularLocation>
        <location evidence="1">Cell membrane</location>
        <topology evidence="1">Peripheral membrane protein</topology>
        <orientation evidence="1">Cytoplasmic side</orientation>
    </subcellularLocation>
</comment>
<dbReference type="InterPro" id="IPR026961">
    <property type="entry name" value="PGG_dom"/>
</dbReference>
<dbReference type="Pfam" id="PF12796">
    <property type="entry name" value="Ank_2"/>
    <property type="match status" value="2"/>
</dbReference>
<evidence type="ECO:0000259" key="4">
    <source>
        <dbReference type="Pfam" id="PF13962"/>
    </source>
</evidence>
<dbReference type="InterPro" id="IPR036770">
    <property type="entry name" value="Ankyrin_rpt-contain_sf"/>
</dbReference>
<dbReference type="EMBL" id="CM002298">
    <property type="protein sequence ID" value="ESW05233.1"/>
    <property type="molecule type" value="Genomic_DNA"/>
</dbReference>
<feature type="transmembrane region" description="Helical" evidence="3">
    <location>
        <begin position="379"/>
        <end position="398"/>
    </location>
</feature>
<evidence type="ECO:0000256" key="2">
    <source>
        <dbReference type="PROSITE-ProRule" id="PRU00023"/>
    </source>
</evidence>
<dbReference type="Pfam" id="PF13962">
    <property type="entry name" value="PGG"/>
    <property type="match status" value="1"/>
</dbReference>
<dbReference type="SUPFAM" id="SSF48403">
    <property type="entry name" value="Ankyrin repeat"/>
    <property type="match status" value="1"/>
</dbReference>
<gene>
    <name evidence="5" type="ORF">PHAVU_011G163400g</name>
</gene>
<proteinExistence type="predicted"/>
<keyword evidence="3" id="KW-0472">Membrane</keyword>